<sequence length="76" mass="8706">MILLQVSYAGMFIISVATLRDGMNQFVLVVYRNIVAAAVIAPSALWFERLSPFYLIRRLNNLSFSLIIVIPYEIRI</sequence>
<reference evidence="2 3" key="2">
    <citation type="journal article" date="2017" name="Nature">
        <title>The Apostasia genome and the evolution of orchids.</title>
        <authorList>
            <person name="Zhang G.Q."/>
            <person name="Liu K.W."/>
            <person name="Li Z."/>
            <person name="Lohaus R."/>
            <person name="Hsiao Y.Y."/>
            <person name="Niu S.C."/>
            <person name="Wang J.Y."/>
            <person name="Lin Y.C."/>
            <person name="Xu Q."/>
            <person name="Chen L.J."/>
            <person name="Yoshida K."/>
            <person name="Fujiwara S."/>
            <person name="Wang Z.W."/>
            <person name="Zhang Y.Q."/>
            <person name="Mitsuda N."/>
            <person name="Wang M."/>
            <person name="Liu G.H."/>
            <person name="Pecoraro L."/>
            <person name="Huang H.X."/>
            <person name="Xiao X.J."/>
            <person name="Lin M."/>
            <person name="Wu X.Y."/>
            <person name="Wu W.L."/>
            <person name="Chen Y.Y."/>
            <person name="Chang S.B."/>
            <person name="Sakamoto S."/>
            <person name="Ohme-Takagi M."/>
            <person name="Yagi M."/>
            <person name="Zeng S.J."/>
            <person name="Shen C.Y."/>
            <person name="Yeh C.M."/>
            <person name="Luo Y.B."/>
            <person name="Tsai W.C."/>
            <person name="Van de Peer Y."/>
            <person name="Liu Z.J."/>
        </authorList>
    </citation>
    <scope>NUCLEOTIDE SEQUENCE [LARGE SCALE GENOMIC DNA]</scope>
    <source>
        <tissue evidence="2">The whole plant</tissue>
    </source>
</reference>
<evidence type="ECO:0000256" key="1">
    <source>
        <dbReference type="SAM" id="Phobius"/>
    </source>
</evidence>
<dbReference type="Proteomes" id="UP000233837">
    <property type="component" value="Unassembled WGS sequence"/>
</dbReference>
<protein>
    <submittedName>
        <fullName evidence="2">WAT1-related protein</fullName>
    </submittedName>
</protein>
<reference evidence="2 3" key="1">
    <citation type="journal article" date="2016" name="Sci. Rep.">
        <title>The Dendrobium catenatum Lindl. genome sequence provides insights into polysaccharide synthase, floral development and adaptive evolution.</title>
        <authorList>
            <person name="Zhang G.Q."/>
            <person name="Xu Q."/>
            <person name="Bian C."/>
            <person name="Tsai W.C."/>
            <person name="Yeh C.M."/>
            <person name="Liu K.W."/>
            <person name="Yoshida K."/>
            <person name="Zhang L.S."/>
            <person name="Chang S.B."/>
            <person name="Chen F."/>
            <person name="Shi Y."/>
            <person name="Su Y.Y."/>
            <person name="Zhang Y.Q."/>
            <person name="Chen L.J."/>
            <person name="Yin Y."/>
            <person name="Lin M."/>
            <person name="Huang H."/>
            <person name="Deng H."/>
            <person name="Wang Z.W."/>
            <person name="Zhu S.L."/>
            <person name="Zhao X."/>
            <person name="Deng C."/>
            <person name="Niu S.C."/>
            <person name="Huang J."/>
            <person name="Wang M."/>
            <person name="Liu G.H."/>
            <person name="Yang H.J."/>
            <person name="Xiao X.J."/>
            <person name="Hsiao Y.Y."/>
            <person name="Wu W.L."/>
            <person name="Chen Y.Y."/>
            <person name="Mitsuda N."/>
            <person name="Ohme-Takagi M."/>
            <person name="Luo Y.B."/>
            <person name="Van de Peer Y."/>
            <person name="Liu Z.J."/>
        </authorList>
    </citation>
    <scope>NUCLEOTIDE SEQUENCE [LARGE SCALE GENOMIC DNA]</scope>
    <source>
        <tissue evidence="2">The whole plant</tissue>
    </source>
</reference>
<keyword evidence="3" id="KW-1185">Reference proteome</keyword>
<name>A0A2I0WCP8_9ASPA</name>
<keyword evidence="1" id="KW-0812">Transmembrane</keyword>
<feature type="transmembrane region" description="Helical" evidence="1">
    <location>
        <begin position="29"/>
        <end position="47"/>
    </location>
</feature>
<proteinExistence type="predicted"/>
<keyword evidence="1" id="KW-0472">Membrane</keyword>
<dbReference type="AlphaFoldDB" id="A0A2I0WCP8"/>
<keyword evidence="1" id="KW-1133">Transmembrane helix</keyword>
<dbReference type="EMBL" id="KZ502744">
    <property type="protein sequence ID" value="PKU73412.1"/>
    <property type="molecule type" value="Genomic_DNA"/>
</dbReference>
<evidence type="ECO:0000313" key="3">
    <source>
        <dbReference type="Proteomes" id="UP000233837"/>
    </source>
</evidence>
<evidence type="ECO:0000313" key="2">
    <source>
        <dbReference type="EMBL" id="PKU73412.1"/>
    </source>
</evidence>
<accession>A0A2I0WCP8</accession>
<gene>
    <name evidence="2" type="ORF">MA16_Dca013868</name>
</gene>
<organism evidence="2 3">
    <name type="scientific">Dendrobium catenatum</name>
    <dbReference type="NCBI Taxonomy" id="906689"/>
    <lineage>
        <taxon>Eukaryota</taxon>
        <taxon>Viridiplantae</taxon>
        <taxon>Streptophyta</taxon>
        <taxon>Embryophyta</taxon>
        <taxon>Tracheophyta</taxon>
        <taxon>Spermatophyta</taxon>
        <taxon>Magnoliopsida</taxon>
        <taxon>Liliopsida</taxon>
        <taxon>Asparagales</taxon>
        <taxon>Orchidaceae</taxon>
        <taxon>Epidendroideae</taxon>
        <taxon>Malaxideae</taxon>
        <taxon>Dendrobiinae</taxon>
        <taxon>Dendrobium</taxon>
    </lineage>
</organism>